<dbReference type="PROSITE" id="PS51085">
    <property type="entry name" value="2FE2S_FER_2"/>
    <property type="match status" value="1"/>
</dbReference>
<gene>
    <name evidence="3" type="ORF">GCM10011607_11510</name>
</gene>
<dbReference type="InterPro" id="IPR036010">
    <property type="entry name" value="2Fe-2S_ferredoxin-like_sf"/>
</dbReference>
<dbReference type="SUPFAM" id="SSF54292">
    <property type="entry name" value="2Fe-2S ferredoxin-like"/>
    <property type="match status" value="1"/>
</dbReference>
<evidence type="ECO:0000313" key="3">
    <source>
        <dbReference type="EMBL" id="GGB52700.1"/>
    </source>
</evidence>
<dbReference type="PROSITE" id="PS00197">
    <property type="entry name" value="2FE2S_FER_1"/>
    <property type="match status" value="1"/>
</dbReference>
<feature type="domain" description="2Fe-2S ferredoxin-type" evidence="2">
    <location>
        <begin position="1"/>
        <end position="85"/>
    </location>
</feature>
<protein>
    <recommendedName>
        <fullName evidence="2">2Fe-2S ferredoxin-type domain-containing protein</fullName>
    </recommendedName>
</protein>
<dbReference type="InterPro" id="IPR001041">
    <property type="entry name" value="2Fe-2S_ferredoxin-type"/>
</dbReference>
<organism evidence="3 4">
    <name type="scientific">Shewanella inventionis</name>
    <dbReference type="NCBI Taxonomy" id="1738770"/>
    <lineage>
        <taxon>Bacteria</taxon>
        <taxon>Pseudomonadati</taxon>
        <taxon>Pseudomonadota</taxon>
        <taxon>Gammaproteobacteria</taxon>
        <taxon>Alteromonadales</taxon>
        <taxon>Shewanellaceae</taxon>
        <taxon>Shewanella</taxon>
    </lineage>
</organism>
<evidence type="ECO:0000256" key="1">
    <source>
        <dbReference type="ARBA" id="ARBA00023075"/>
    </source>
</evidence>
<evidence type="ECO:0000259" key="2">
    <source>
        <dbReference type="PROSITE" id="PS51085"/>
    </source>
</evidence>
<keyword evidence="1" id="KW-0830">Ubiquinone</keyword>
<dbReference type="EMBL" id="BMII01000008">
    <property type="protein sequence ID" value="GGB52700.1"/>
    <property type="molecule type" value="Genomic_DNA"/>
</dbReference>
<dbReference type="RefSeq" id="WP_188737900.1">
    <property type="nucleotide sequence ID" value="NZ_BMII01000008.1"/>
</dbReference>
<dbReference type="InterPro" id="IPR006058">
    <property type="entry name" value="2Fe2S_fd_BS"/>
</dbReference>
<proteinExistence type="predicted"/>
<dbReference type="InterPro" id="IPR012675">
    <property type="entry name" value="Beta-grasp_dom_sf"/>
</dbReference>
<accession>A0ABQ1IW48</accession>
<dbReference type="CDD" id="cd00207">
    <property type="entry name" value="fer2"/>
    <property type="match status" value="1"/>
</dbReference>
<dbReference type="Proteomes" id="UP000617555">
    <property type="component" value="Unassembled WGS sequence"/>
</dbReference>
<evidence type="ECO:0000313" key="4">
    <source>
        <dbReference type="Proteomes" id="UP000617555"/>
    </source>
</evidence>
<comment type="caution">
    <text evidence="3">The sequence shown here is derived from an EMBL/GenBank/DDBJ whole genome shotgun (WGS) entry which is preliminary data.</text>
</comment>
<reference evidence="4" key="1">
    <citation type="journal article" date="2019" name="Int. J. Syst. Evol. Microbiol.">
        <title>The Global Catalogue of Microorganisms (GCM) 10K type strain sequencing project: providing services to taxonomists for standard genome sequencing and annotation.</title>
        <authorList>
            <consortium name="The Broad Institute Genomics Platform"/>
            <consortium name="The Broad Institute Genome Sequencing Center for Infectious Disease"/>
            <person name="Wu L."/>
            <person name="Ma J."/>
        </authorList>
    </citation>
    <scope>NUCLEOTIDE SEQUENCE [LARGE SCALE GENOMIC DNA]</scope>
    <source>
        <strain evidence="4">CGMCC 1.15339</strain>
    </source>
</reference>
<name>A0ABQ1IW48_9GAMM</name>
<dbReference type="Pfam" id="PF00111">
    <property type="entry name" value="Fer2"/>
    <property type="match status" value="1"/>
</dbReference>
<dbReference type="Gene3D" id="3.10.20.30">
    <property type="match status" value="1"/>
</dbReference>
<keyword evidence="4" id="KW-1185">Reference proteome</keyword>
<sequence length="85" mass="9287">MAAIIEVNGKFYPVKDETVLEALERSGVEIYSQCKDGYCGACKCKVANPEAVKHSDDILAAFDKENEILTCSSKVLDGQTLVLKM</sequence>